<dbReference type="InterPro" id="IPR037185">
    <property type="entry name" value="EmrE-like"/>
</dbReference>
<evidence type="ECO:0000256" key="4">
    <source>
        <dbReference type="ARBA" id="ARBA00022692"/>
    </source>
</evidence>
<feature type="transmembrane region" description="Helical" evidence="7">
    <location>
        <begin position="7"/>
        <end position="28"/>
    </location>
</feature>
<feature type="transmembrane region" description="Helical" evidence="7">
    <location>
        <begin position="189"/>
        <end position="206"/>
    </location>
</feature>
<dbReference type="PANTHER" id="PTHR32322:SF18">
    <property type="entry name" value="S-ADENOSYLMETHIONINE_S-ADENOSYLHOMOCYSTEINE TRANSPORTER"/>
    <property type="match status" value="1"/>
</dbReference>
<feature type="transmembrane region" description="Helical" evidence="7">
    <location>
        <begin position="97"/>
        <end position="117"/>
    </location>
</feature>
<dbReference type="InterPro" id="IPR000620">
    <property type="entry name" value="EamA_dom"/>
</dbReference>
<evidence type="ECO:0000256" key="1">
    <source>
        <dbReference type="ARBA" id="ARBA00004651"/>
    </source>
</evidence>
<feature type="transmembrane region" description="Helical" evidence="7">
    <location>
        <begin position="34"/>
        <end position="56"/>
    </location>
</feature>
<evidence type="ECO:0000313" key="9">
    <source>
        <dbReference type="EMBL" id="NSJ80681.1"/>
    </source>
</evidence>
<dbReference type="Gene3D" id="1.10.3730.20">
    <property type="match status" value="1"/>
</dbReference>
<dbReference type="InterPro" id="IPR050638">
    <property type="entry name" value="AA-Vitamin_Transporters"/>
</dbReference>
<reference evidence="9 10" key="1">
    <citation type="journal article" date="2020" name="Cell Host Microbe">
        <title>Functional and Genomic Variation between Human-Derived Isolates of Lachnospiraceae Reveals Inter- and Intra-Species Diversity.</title>
        <authorList>
            <person name="Sorbara M.T."/>
            <person name="Littmann E.R."/>
            <person name="Fontana E."/>
            <person name="Moody T.U."/>
            <person name="Kohout C.E."/>
            <person name="Gjonbalaj M."/>
            <person name="Eaton V."/>
            <person name="Seok R."/>
            <person name="Leiner I.M."/>
            <person name="Pamer E.G."/>
        </authorList>
    </citation>
    <scope>NUCLEOTIDE SEQUENCE [LARGE SCALE GENOMIC DNA]</scope>
    <source>
        <strain evidence="9 10">MSK.14.57</strain>
    </source>
</reference>
<dbReference type="EMBL" id="JAAITB010000037">
    <property type="protein sequence ID" value="NSJ80681.1"/>
    <property type="molecule type" value="Genomic_DNA"/>
</dbReference>
<evidence type="ECO:0000256" key="2">
    <source>
        <dbReference type="ARBA" id="ARBA00007362"/>
    </source>
</evidence>
<evidence type="ECO:0000256" key="5">
    <source>
        <dbReference type="ARBA" id="ARBA00022989"/>
    </source>
</evidence>
<dbReference type="Proteomes" id="UP001644750">
    <property type="component" value="Unassembled WGS sequence"/>
</dbReference>
<comment type="similarity">
    <text evidence="2">Belongs to the EamA transporter family.</text>
</comment>
<feature type="domain" description="EamA" evidence="8">
    <location>
        <begin position="9"/>
        <end position="141"/>
    </location>
</feature>
<dbReference type="Pfam" id="PF00892">
    <property type="entry name" value="EamA"/>
    <property type="match status" value="2"/>
</dbReference>
<feature type="transmembrane region" description="Helical" evidence="7">
    <location>
        <begin position="124"/>
        <end position="142"/>
    </location>
</feature>
<dbReference type="RefSeq" id="WP_173726163.1">
    <property type="nucleotide sequence ID" value="NZ_JAAIQB010000031.1"/>
</dbReference>
<sequence>MTKNKKQILGHVLACGTQIMWGAAFVSTKVLLKYFLPAEVLFTRAVLAFIVLLIFYPHHLKLKDKKHEILFAEAGLFGIVLYFMLENTALTMTYASNVGIIVACAPFFVAVVVGFFFKSEQTGWKFYIGFIVAITGIIAISLNGQKNFALNPLGDGLAFLAMISWGFYSALIRKIGELEYPTIVVTRRIYFYGILFLIPVLMEQKATFKPEILLRPEIFLNFLFLGLCASAMGFLLWNLATKWIGAIKTSIYIYVSPVITVILSVLILHEKITVISIIGTVLILIGLVISQKN</sequence>
<feature type="domain" description="EamA" evidence="8">
    <location>
        <begin position="153"/>
        <end position="289"/>
    </location>
</feature>
<feature type="transmembrane region" description="Helical" evidence="7">
    <location>
        <begin position="218"/>
        <end position="239"/>
    </location>
</feature>
<keyword evidence="4 7" id="KW-0812">Transmembrane</keyword>
<name>A0ABX2I463_ANAHA</name>
<dbReference type="PANTHER" id="PTHR32322">
    <property type="entry name" value="INNER MEMBRANE TRANSPORTER"/>
    <property type="match status" value="1"/>
</dbReference>
<keyword evidence="6 7" id="KW-0472">Membrane</keyword>
<evidence type="ECO:0000256" key="7">
    <source>
        <dbReference type="SAM" id="Phobius"/>
    </source>
</evidence>
<comment type="caution">
    <text evidence="9">The sequence shown here is derived from an EMBL/GenBank/DDBJ whole genome shotgun (WGS) entry which is preliminary data.</text>
</comment>
<keyword evidence="5 7" id="KW-1133">Transmembrane helix</keyword>
<feature type="transmembrane region" description="Helical" evidence="7">
    <location>
        <begin position="148"/>
        <end position="168"/>
    </location>
</feature>
<organism evidence="9 10">
    <name type="scientific">Anaerostipes hadrus</name>
    <dbReference type="NCBI Taxonomy" id="649756"/>
    <lineage>
        <taxon>Bacteria</taxon>
        <taxon>Bacillati</taxon>
        <taxon>Bacillota</taxon>
        <taxon>Clostridia</taxon>
        <taxon>Lachnospirales</taxon>
        <taxon>Lachnospiraceae</taxon>
        <taxon>Anaerostipes</taxon>
    </lineage>
</organism>
<evidence type="ECO:0000313" key="10">
    <source>
        <dbReference type="Proteomes" id="UP001644750"/>
    </source>
</evidence>
<proteinExistence type="inferred from homology"/>
<gene>
    <name evidence="9" type="ORF">G5A72_14065</name>
</gene>
<keyword evidence="3" id="KW-1003">Cell membrane</keyword>
<accession>A0ABX2I463</accession>
<keyword evidence="10" id="KW-1185">Reference proteome</keyword>
<evidence type="ECO:0000259" key="8">
    <source>
        <dbReference type="Pfam" id="PF00892"/>
    </source>
</evidence>
<evidence type="ECO:0000256" key="6">
    <source>
        <dbReference type="ARBA" id="ARBA00023136"/>
    </source>
</evidence>
<feature type="transmembrane region" description="Helical" evidence="7">
    <location>
        <begin position="274"/>
        <end position="290"/>
    </location>
</feature>
<evidence type="ECO:0000256" key="3">
    <source>
        <dbReference type="ARBA" id="ARBA00022475"/>
    </source>
</evidence>
<dbReference type="SUPFAM" id="SSF103481">
    <property type="entry name" value="Multidrug resistance efflux transporter EmrE"/>
    <property type="match status" value="2"/>
</dbReference>
<feature type="transmembrane region" description="Helical" evidence="7">
    <location>
        <begin position="68"/>
        <end position="85"/>
    </location>
</feature>
<comment type="subcellular location">
    <subcellularLocation>
        <location evidence="1">Cell membrane</location>
        <topology evidence="1">Multi-pass membrane protein</topology>
    </subcellularLocation>
</comment>
<feature type="transmembrane region" description="Helical" evidence="7">
    <location>
        <begin position="251"/>
        <end position="268"/>
    </location>
</feature>
<protein>
    <submittedName>
        <fullName evidence="9">DMT family transporter</fullName>
    </submittedName>
</protein>